<evidence type="ECO:0000256" key="2">
    <source>
        <dbReference type="SAM" id="Phobius"/>
    </source>
</evidence>
<accession>A0A6A5YFK0</accession>
<dbReference type="OrthoDB" id="5361354at2759"/>
<feature type="compositionally biased region" description="Polar residues" evidence="1">
    <location>
        <begin position="213"/>
        <end position="222"/>
    </location>
</feature>
<dbReference type="PANTHER" id="PTHR40623:SF1">
    <property type="match status" value="1"/>
</dbReference>
<sequence>MTWFGSLDLAYKYGLVFGLLLVLTISAGVIKVFIDRRKIKLAAAKENVEAGRKEDHLELNQREKDEGDLFGIRAIEAGFFAGIPQSRPTSRAGSIAESTKGTPSISTNTLIGSLASPKIQTHSAMSSVTSLPLAHMSDRNRDSETLADSPPRRKSPPAIKLRPSEAELNGRINHNASVNMNLAVPPSPVLARAPSSPAFGSSDADSDGAATPRSLSPRSANFTPDHYAPVPPQIPIPEGLRAALHSPELIAKSQSASLNDHSPGQSPGNSAPPSPSYPPESRVPSMPAKVLREEPRSLFPAYSERRRPSLPKVEVRQAGPEQSSR</sequence>
<dbReference type="Proteomes" id="UP000799770">
    <property type="component" value="Unassembled WGS sequence"/>
</dbReference>
<feature type="region of interest" description="Disordered" evidence="1">
    <location>
        <begin position="86"/>
        <end position="108"/>
    </location>
</feature>
<protein>
    <submittedName>
        <fullName evidence="3">Uncharacterized protein</fullName>
    </submittedName>
</protein>
<reference evidence="3" key="1">
    <citation type="journal article" date="2020" name="Stud. Mycol.">
        <title>101 Dothideomycetes genomes: a test case for predicting lifestyles and emergence of pathogens.</title>
        <authorList>
            <person name="Haridas S."/>
            <person name="Albert R."/>
            <person name="Binder M."/>
            <person name="Bloem J."/>
            <person name="Labutti K."/>
            <person name="Salamov A."/>
            <person name="Andreopoulos B."/>
            <person name="Baker S."/>
            <person name="Barry K."/>
            <person name="Bills G."/>
            <person name="Bluhm B."/>
            <person name="Cannon C."/>
            <person name="Castanera R."/>
            <person name="Culley D."/>
            <person name="Daum C."/>
            <person name="Ezra D."/>
            <person name="Gonzalez J."/>
            <person name="Henrissat B."/>
            <person name="Kuo A."/>
            <person name="Liang C."/>
            <person name="Lipzen A."/>
            <person name="Lutzoni F."/>
            <person name="Magnuson J."/>
            <person name="Mondo S."/>
            <person name="Nolan M."/>
            <person name="Ohm R."/>
            <person name="Pangilinan J."/>
            <person name="Park H.-J."/>
            <person name="Ramirez L."/>
            <person name="Alfaro M."/>
            <person name="Sun H."/>
            <person name="Tritt A."/>
            <person name="Yoshinaga Y."/>
            <person name="Zwiers L.-H."/>
            <person name="Turgeon B."/>
            <person name="Goodwin S."/>
            <person name="Spatafora J."/>
            <person name="Crous P."/>
            <person name="Grigoriev I."/>
        </authorList>
    </citation>
    <scope>NUCLEOTIDE SEQUENCE</scope>
    <source>
        <strain evidence="3">CBS 627.86</strain>
    </source>
</reference>
<feature type="region of interest" description="Disordered" evidence="1">
    <location>
        <begin position="123"/>
        <end position="164"/>
    </location>
</feature>
<evidence type="ECO:0000313" key="4">
    <source>
        <dbReference type="Proteomes" id="UP000799770"/>
    </source>
</evidence>
<keyword evidence="4" id="KW-1185">Reference proteome</keyword>
<gene>
    <name evidence="3" type="ORF">BDV96DRAFT_508657</name>
</gene>
<organism evidence="3 4">
    <name type="scientific">Lophiotrema nucula</name>
    <dbReference type="NCBI Taxonomy" id="690887"/>
    <lineage>
        <taxon>Eukaryota</taxon>
        <taxon>Fungi</taxon>
        <taxon>Dikarya</taxon>
        <taxon>Ascomycota</taxon>
        <taxon>Pezizomycotina</taxon>
        <taxon>Dothideomycetes</taxon>
        <taxon>Pleosporomycetidae</taxon>
        <taxon>Pleosporales</taxon>
        <taxon>Lophiotremataceae</taxon>
        <taxon>Lophiotrema</taxon>
    </lineage>
</organism>
<name>A0A6A5YFK0_9PLEO</name>
<feature type="region of interest" description="Disordered" evidence="1">
    <location>
        <begin position="249"/>
        <end position="325"/>
    </location>
</feature>
<dbReference type="EMBL" id="ML977369">
    <property type="protein sequence ID" value="KAF2105886.1"/>
    <property type="molecule type" value="Genomic_DNA"/>
</dbReference>
<evidence type="ECO:0000256" key="1">
    <source>
        <dbReference type="SAM" id="MobiDB-lite"/>
    </source>
</evidence>
<evidence type="ECO:0000313" key="3">
    <source>
        <dbReference type="EMBL" id="KAF2105886.1"/>
    </source>
</evidence>
<dbReference type="AlphaFoldDB" id="A0A6A5YFK0"/>
<keyword evidence="2" id="KW-0812">Transmembrane</keyword>
<proteinExistence type="predicted"/>
<keyword evidence="2" id="KW-1133">Transmembrane helix</keyword>
<dbReference type="PANTHER" id="PTHR40623">
    <property type="entry name" value="INTEGRAL MEMBRANE PROTEIN"/>
    <property type="match status" value="1"/>
</dbReference>
<feature type="region of interest" description="Disordered" evidence="1">
    <location>
        <begin position="193"/>
        <end position="236"/>
    </location>
</feature>
<feature type="transmembrane region" description="Helical" evidence="2">
    <location>
        <begin position="13"/>
        <end position="34"/>
    </location>
</feature>
<keyword evidence="2" id="KW-0472">Membrane</keyword>